<evidence type="ECO:0000256" key="5">
    <source>
        <dbReference type="ARBA" id="ARBA00022989"/>
    </source>
</evidence>
<feature type="transmembrane region" description="Helical" evidence="8">
    <location>
        <begin position="45"/>
        <end position="67"/>
    </location>
</feature>
<dbReference type="EMBL" id="CABITT030000007">
    <property type="protein sequence ID" value="VVB11883.1"/>
    <property type="molecule type" value="Genomic_DNA"/>
</dbReference>
<evidence type="ECO:0000256" key="7">
    <source>
        <dbReference type="ARBA" id="ARBA00023316"/>
    </source>
</evidence>
<protein>
    <submittedName>
        <fullName evidence="9">Uncharacterized protein</fullName>
    </submittedName>
</protein>
<keyword evidence="5 8" id="KW-1133">Transmembrane helix</keyword>
<feature type="transmembrane region" description="Helical" evidence="8">
    <location>
        <begin position="143"/>
        <end position="165"/>
    </location>
</feature>
<keyword evidence="4 8" id="KW-0812">Transmembrane</keyword>
<gene>
    <name evidence="9" type="ORF">ANE_LOCUS22327</name>
</gene>
<dbReference type="GO" id="GO:0012505">
    <property type="term" value="C:endomembrane system"/>
    <property type="evidence" value="ECO:0007669"/>
    <property type="project" value="UniProtKB-SubCell"/>
</dbReference>
<dbReference type="GO" id="GO:0016760">
    <property type="term" value="F:cellulose synthase (UDP-forming) activity"/>
    <property type="evidence" value="ECO:0007669"/>
    <property type="project" value="InterPro"/>
</dbReference>
<evidence type="ECO:0000256" key="6">
    <source>
        <dbReference type="ARBA" id="ARBA00023136"/>
    </source>
</evidence>
<comment type="subcellular location">
    <subcellularLocation>
        <location evidence="1">Endomembrane system</location>
    </subcellularLocation>
</comment>
<dbReference type="PANTHER" id="PTHR13301">
    <property type="entry name" value="X-BOX TRANSCRIPTION FACTOR-RELATED"/>
    <property type="match status" value="1"/>
</dbReference>
<dbReference type="OrthoDB" id="72851at2759"/>
<comment type="caution">
    <text evidence="9">The sequence shown here is derived from an EMBL/GenBank/DDBJ whole genome shotgun (WGS) entry which is preliminary data.</text>
</comment>
<name>A0A565CDY5_9BRAS</name>
<sequence length="221" mass="25536">MIDVKSQQKRWVIGLLQVALSRYSPITYGVKSMRLLTGIGYCQNAFWPFWFIPLFIYGFLPQLAIFYGDFVLEGGSYRGWWNDQRMWLIRGSSSFFFGFIEFTLKPLNLSNHGFNITSQTNDDEEQRKMYEEEIFDFGSSSPMFLPMTMVAIVNLLALVWGLYGLFFSEERLILELMLASFVAVNCFPIYEAMVLRNDNGKLPKKVCFLAGIQTFVLFVSG</sequence>
<keyword evidence="7" id="KW-0961">Cell wall biogenesis/degradation</keyword>
<dbReference type="InterPro" id="IPR005150">
    <property type="entry name" value="Cellulose_synth"/>
</dbReference>
<organism evidence="9 10">
    <name type="scientific">Arabis nemorensis</name>
    <dbReference type="NCBI Taxonomy" id="586526"/>
    <lineage>
        <taxon>Eukaryota</taxon>
        <taxon>Viridiplantae</taxon>
        <taxon>Streptophyta</taxon>
        <taxon>Embryophyta</taxon>
        <taxon>Tracheophyta</taxon>
        <taxon>Spermatophyta</taxon>
        <taxon>Magnoliopsida</taxon>
        <taxon>eudicotyledons</taxon>
        <taxon>Gunneridae</taxon>
        <taxon>Pentapetalae</taxon>
        <taxon>rosids</taxon>
        <taxon>malvids</taxon>
        <taxon>Brassicales</taxon>
        <taxon>Brassicaceae</taxon>
        <taxon>Arabideae</taxon>
        <taxon>Arabis</taxon>
    </lineage>
</organism>
<evidence type="ECO:0000256" key="4">
    <source>
        <dbReference type="ARBA" id="ARBA00022692"/>
    </source>
</evidence>
<keyword evidence="10" id="KW-1185">Reference proteome</keyword>
<evidence type="ECO:0000313" key="10">
    <source>
        <dbReference type="Proteomes" id="UP000489600"/>
    </source>
</evidence>
<evidence type="ECO:0000313" key="9">
    <source>
        <dbReference type="EMBL" id="VVB11883.1"/>
    </source>
</evidence>
<evidence type="ECO:0000256" key="2">
    <source>
        <dbReference type="ARBA" id="ARBA00022676"/>
    </source>
</evidence>
<evidence type="ECO:0000256" key="1">
    <source>
        <dbReference type="ARBA" id="ARBA00004308"/>
    </source>
</evidence>
<dbReference type="GO" id="GO:0016020">
    <property type="term" value="C:membrane"/>
    <property type="evidence" value="ECO:0007669"/>
    <property type="project" value="InterPro"/>
</dbReference>
<keyword evidence="6 8" id="KW-0472">Membrane</keyword>
<reference evidence="9" key="1">
    <citation type="submission" date="2019-07" db="EMBL/GenBank/DDBJ databases">
        <authorList>
            <person name="Dittberner H."/>
        </authorList>
    </citation>
    <scope>NUCLEOTIDE SEQUENCE [LARGE SCALE GENOMIC DNA]</scope>
</reference>
<feature type="transmembrane region" description="Helical" evidence="8">
    <location>
        <begin position="172"/>
        <end position="190"/>
    </location>
</feature>
<evidence type="ECO:0000256" key="8">
    <source>
        <dbReference type="SAM" id="Phobius"/>
    </source>
</evidence>
<evidence type="ECO:0000256" key="3">
    <source>
        <dbReference type="ARBA" id="ARBA00022679"/>
    </source>
</evidence>
<keyword evidence="2" id="KW-0328">Glycosyltransferase</keyword>
<dbReference type="GO" id="GO:0030244">
    <property type="term" value="P:cellulose biosynthetic process"/>
    <property type="evidence" value="ECO:0007669"/>
    <property type="project" value="InterPro"/>
</dbReference>
<keyword evidence="3" id="KW-0808">Transferase</keyword>
<proteinExistence type="predicted"/>
<dbReference type="AlphaFoldDB" id="A0A565CDY5"/>
<accession>A0A565CDY5</accession>
<dbReference type="Pfam" id="PF03552">
    <property type="entry name" value="Cellulose_synt"/>
    <property type="match status" value="2"/>
</dbReference>
<dbReference type="Proteomes" id="UP000489600">
    <property type="component" value="Unassembled WGS sequence"/>
</dbReference>
<dbReference type="GO" id="GO:0071555">
    <property type="term" value="P:cell wall organization"/>
    <property type="evidence" value="ECO:0007669"/>
    <property type="project" value="UniProtKB-KW"/>
</dbReference>